<dbReference type="Proteomes" id="UP000466345">
    <property type="component" value="Unassembled WGS sequence"/>
</dbReference>
<evidence type="ECO:0000256" key="1">
    <source>
        <dbReference type="ARBA" id="ARBA00004651"/>
    </source>
</evidence>
<keyword evidence="4 6" id="KW-1133">Transmembrane helix</keyword>
<dbReference type="GO" id="GO:0005886">
    <property type="term" value="C:plasma membrane"/>
    <property type="evidence" value="ECO:0007669"/>
    <property type="project" value="UniProtKB-SubCell"/>
</dbReference>
<feature type="transmembrane region" description="Helical" evidence="6">
    <location>
        <begin position="36"/>
        <end position="54"/>
    </location>
</feature>
<dbReference type="Gene3D" id="1.20.1250.20">
    <property type="entry name" value="MFS general substrate transporter like domains"/>
    <property type="match status" value="1"/>
</dbReference>
<dbReference type="EMBL" id="WEGJ01000005">
    <property type="protein sequence ID" value="MQY12093.1"/>
    <property type="molecule type" value="Genomic_DNA"/>
</dbReference>
<feature type="transmembrane region" description="Helical" evidence="6">
    <location>
        <begin position="156"/>
        <end position="179"/>
    </location>
</feature>
<protein>
    <recommendedName>
        <fullName evidence="9">MFS transporter</fullName>
    </recommendedName>
</protein>
<evidence type="ECO:0000256" key="4">
    <source>
        <dbReference type="ARBA" id="ARBA00022989"/>
    </source>
</evidence>
<proteinExistence type="predicted"/>
<evidence type="ECO:0000313" key="7">
    <source>
        <dbReference type="EMBL" id="MQY12093.1"/>
    </source>
</evidence>
<comment type="caution">
    <text evidence="7">The sequence shown here is derived from an EMBL/GenBank/DDBJ whole genome shotgun (WGS) entry which is preliminary data.</text>
</comment>
<sequence length="424" mass="43874">MTSTSRDKTHIASPDLQAPRAGLWSRDFSFFFAARGIARLGDMMAPVALAAGLVQQGYGAGAVGAAMASMTACFAGFVLFGGVLADRFDARGLMIGSDLVRVVTQAVMAGLFFAGDVVLWQVCVLSAVNGICGGLFQPGIASVLPRIAHDVQGANGAVRTVEAVMSLFGPAAAGALVGFTQPGGVFVVHAATYALSAGCLTLLRLPPRQAHPEAAVKERASFRADLVEGWREFSSRTWMWGVIVIWMAASVLCWGPTIPLIATEVVREHGPGVYGLINSAMGVGAAIGAVAAMRSRPVRPLRAGSAALLCWWLMPASVALGLPVPLIAVGSALCGIAMAFWGVMWATAIQTQVPPGVVSRVHAYDVAGSLAMQPVGQALAGPASGQFGTREVLAANAVFALVTAVALLSVRAIRTLRRVERAVG</sequence>
<feature type="transmembrane region" description="Helical" evidence="6">
    <location>
        <begin position="238"/>
        <end position="261"/>
    </location>
</feature>
<gene>
    <name evidence="7" type="ORF">SRB5_22220</name>
</gene>
<keyword evidence="3 6" id="KW-0812">Transmembrane</keyword>
<dbReference type="AlphaFoldDB" id="A0A7K0CFE9"/>
<dbReference type="PANTHER" id="PTHR23513">
    <property type="entry name" value="INTEGRAL MEMBRANE EFFLUX PROTEIN-RELATED"/>
    <property type="match status" value="1"/>
</dbReference>
<dbReference type="GO" id="GO:0022857">
    <property type="term" value="F:transmembrane transporter activity"/>
    <property type="evidence" value="ECO:0007669"/>
    <property type="project" value="InterPro"/>
</dbReference>
<feature type="transmembrane region" description="Helical" evidence="6">
    <location>
        <begin position="60"/>
        <end position="85"/>
    </location>
</feature>
<comment type="subcellular location">
    <subcellularLocation>
        <location evidence="1">Cell membrane</location>
        <topology evidence="1">Multi-pass membrane protein</topology>
    </subcellularLocation>
</comment>
<keyword evidence="8" id="KW-1185">Reference proteome</keyword>
<organism evidence="7 8">
    <name type="scientific">Streptomyces smaragdinus</name>
    <dbReference type="NCBI Taxonomy" id="2585196"/>
    <lineage>
        <taxon>Bacteria</taxon>
        <taxon>Bacillati</taxon>
        <taxon>Actinomycetota</taxon>
        <taxon>Actinomycetes</taxon>
        <taxon>Kitasatosporales</taxon>
        <taxon>Streptomycetaceae</taxon>
        <taxon>Streptomyces</taxon>
    </lineage>
</organism>
<evidence type="ECO:0000256" key="3">
    <source>
        <dbReference type="ARBA" id="ARBA00022692"/>
    </source>
</evidence>
<evidence type="ECO:0000313" key="8">
    <source>
        <dbReference type="Proteomes" id="UP000466345"/>
    </source>
</evidence>
<feature type="transmembrane region" description="Helical" evidence="6">
    <location>
        <begin position="300"/>
        <end position="320"/>
    </location>
</feature>
<dbReference type="SUPFAM" id="SSF103473">
    <property type="entry name" value="MFS general substrate transporter"/>
    <property type="match status" value="1"/>
</dbReference>
<evidence type="ECO:0000256" key="5">
    <source>
        <dbReference type="ARBA" id="ARBA00023136"/>
    </source>
</evidence>
<dbReference type="InterPro" id="IPR036259">
    <property type="entry name" value="MFS_trans_sf"/>
</dbReference>
<keyword evidence="5 6" id="KW-0472">Membrane</keyword>
<evidence type="ECO:0008006" key="9">
    <source>
        <dbReference type="Google" id="ProtNLM"/>
    </source>
</evidence>
<dbReference type="Pfam" id="PF07690">
    <property type="entry name" value="MFS_1"/>
    <property type="match status" value="1"/>
</dbReference>
<feature type="transmembrane region" description="Helical" evidence="6">
    <location>
        <begin position="273"/>
        <end position="293"/>
    </location>
</feature>
<name>A0A7K0CFE9_9ACTN</name>
<reference evidence="7 8" key="1">
    <citation type="submission" date="2019-10" db="EMBL/GenBank/DDBJ databases">
        <title>Streptomyces smaragdinus sp. nov. and Streptomyces fabii sp. nov., isolated from the gut of fungus growing-termite Macrotermes natalensis.</title>
        <authorList>
            <person name="Schwitalla J."/>
            <person name="Benndorf R."/>
            <person name="Martin K."/>
            <person name="De Beer W."/>
            <person name="Kaster A.-K."/>
            <person name="Vollmers J."/>
            <person name="Poulsen M."/>
            <person name="Beemelmanns C."/>
        </authorList>
    </citation>
    <scope>NUCLEOTIDE SEQUENCE [LARGE SCALE GENOMIC DNA]</scope>
    <source>
        <strain evidence="7 8">RB5</strain>
    </source>
</reference>
<dbReference type="PANTHER" id="PTHR23513:SF11">
    <property type="entry name" value="STAPHYLOFERRIN A TRANSPORTER"/>
    <property type="match status" value="1"/>
</dbReference>
<evidence type="ECO:0000256" key="2">
    <source>
        <dbReference type="ARBA" id="ARBA00022475"/>
    </source>
</evidence>
<dbReference type="CDD" id="cd06173">
    <property type="entry name" value="MFS_MefA_like"/>
    <property type="match status" value="1"/>
</dbReference>
<evidence type="ECO:0000256" key="6">
    <source>
        <dbReference type="SAM" id="Phobius"/>
    </source>
</evidence>
<keyword evidence="2" id="KW-1003">Cell membrane</keyword>
<accession>A0A7K0CFE9</accession>
<dbReference type="OrthoDB" id="4528313at2"/>
<dbReference type="InterPro" id="IPR011701">
    <property type="entry name" value="MFS"/>
</dbReference>
<feature type="transmembrane region" description="Helical" evidence="6">
    <location>
        <begin position="392"/>
        <end position="413"/>
    </location>
</feature>